<evidence type="ECO:0000313" key="8">
    <source>
        <dbReference type="Proteomes" id="UP000673447"/>
    </source>
</evidence>
<keyword evidence="7" id="KW-0436">Ligase</keyword>
<keyword evidence="3 5" id="KW-1133">Transmembrane helix</keyword>
<dbReference type="GO" id="GO:0016020">
    <property type="term" value="C:membrane"/>
    <property type="evidence" value="ECO:0007669"/>
    <property type="project" value="UniProtKB-SubCell"/>
</dbReference>
<dbReference type="Proteomes" id="UP000673447">
    <property type="component" value="Unassembled WGS sequence"/>
</dbReference>
<feature type="transmembrane region" description="Helical" evidence="5">
    <location>
        <begin position="220"/>
        <end position="238"/>
    </location>
</feature>
<dbReference type="GO" id="GO:0016874">
    <property type="term" value="F:ligase activity"/>
    <property type="evidence" value="ECO:0007669"/>
    <property type="project" value="UniProtKB-KW"/>
</dbReference>
<protein>
    <submittedName>
        <fullName evidence="7">O-antigen ligase family protein</fullName>
    </submittedName>
</protein>
<dbReference type="PANTHER" id="PTHR37422:SF13">
    <property type="entry name" value="LIPOPOLYSACCHARIDE BIOSYNTHESIS PROTEIN PA4999-RELATED"/>
    <property type="match status" value="1"/>
</dbReference>
<evidence type="ECO:0000313" key="7">
    <source>
        <dbReference type="EMBL" id="MBP3985856.1"/>
    </source>
</evidence>
<sequence>MFPLMLIYLALVIIRPQDYPAVAESPGPPLQSLVLLAAAGMWLFSSRKSFAAPQYLLIAGFLVVAMFSQVVNGWVGGSLFVFSAFAPTVLAYVLLANAVDTRARLETTMAVLTVCAAVLALHGVEQASTGIGWTGVELSQGTRIQYVGIFNDPNDLGLLFVMCLPMAFYLSARGGLMGLRRLFWLAVAGLLLWGCYLTNSRGTLLAALALLAVYVWRKRGLLTAGILGSVALTGLMMLPSRLQEMDVSEESAMGRVESWYEGVQMFRQNPIFGVGAGNYTDYNPLTAHNSFVLVLAELGIIGFTVWLAIVGYSFRMTLAPLRRGDDIIEDVPPEVPDDIALAHWRSDRALTFCLLLSLCGFFTAAFFLSRSYVVILYLLVALVVGNYTRLRRQYPSLPAFSLDQDLLRWPIYGAVGAVGLYIVVKVLLAMA</sequence>
<dbReference type="PANTHER" id="PTHR37422">
    <property type="entry name" value="TEICHURONIC ACID BIOSYNTHESIS PROTEIN TUAE"/>
    <property type="match status" value="1"/>
</dbReference>
<feature type="transmembrane region" description="Helical" evidence="5">
    <location>
        <begin position="349"/>
        <end position="368"/>
    </location>
</feature>
<evidence type="ECO:0000259" key="6">
    <source>
        <dbReference type="Pfam" id="PF04932"/>
    </source>
</evidence>
<feature type="transmembrane region" description="Helical" evidence="5">
    <location>
        <begin position="411"/>
        <end position="430"/>
    </location>
</feature>
<reference evidence="7" key="2">
    <citation type="submission" date="2021-03" db="EMBL/GenBank/DDBJ databases">
        <authorList>
            <person name="Cao W."/>
        </authorList>
    </citation>
    <scope>NUCLEOTIDE SEQUENCE</scope>
    <source>
        <strain evidence="7">110414</strain>
    </source>
</reference>
<feature type="transmembrane region" description="Helical" evidence="5">
    <location>
        <begin position="374"/>
        <end position="390"/>
    </location>
</feature>
<name>A0A940X731_9GAMM</name>
<evidence type="ECO:0000256" key="3">
    <source>
        <dbReference type="ARBA" id="ARBA00022989"/>
    </source>
</evidence>
<proteinExistence type="predicted"/>
<dbReference type="InterPro" id="IPR007016">
    <property type="entry name" value="O-antigen_ligase-rel_domated"/>
</dbReference>
<dbReference type="InterPro" id="IPR051533">
    <property type="entry name" value="WaaL-like"/>
</dbReference>
<comment type="caution">
    <text evidence="7">The sequence shown here is derived from an EMBL/GenBank/DDBJ whole genome shotgun (WGS) entry which is preliminary data.</text>
</comment>
<dbReference type="EMBL" id="JAGKTC010000004">
    <property type="protein sequence ID" value="MBP3985856.1"/>
    <property type="molecule type" value="Genomic_DNA"/>
</dbReference>
<gene>
    <name evidence="7" type="ORF">J5837_15725</name>
</gene>
<keyword evidence="2 5" id="KW-0812">Transmembrane</keyword>
<evidence type="ECO:0000256" key="2">
    <source>
        <dbReference type="ARBA" id="ARBA00022692"/>
    </source>
</evidence>
<feature type="transmembrane region" description="Helical" evidence="5">
    <location>
        <begin position="80"/>
        <end position="99"/>
    </location>
</feature>
<feature type="transmembrane region" description="Helical" evidence="5">
    <location>
        <begin position="56"/>
        <end position="74"/>
    </location>
</feature>
<keyword evidence="8" id="KW-1185">Reference proteome</keyword>
<organism evidence="7 8">
    <name type="scientific">Pseudoxanthomonas helianthi</name>
    <dbReference type="NCBI Taxonomy" id="1453541"/>
    <lineage>
        <taxon>Bacteria</taxon>
        <taxon>Pseudomonadati</taxon>
        <taxon>Pseudomonadota</taxon>
        <taxon>Gammaproteobacteria</taxon>
        <taxon>Lysobacterales</taxon>
        <taxon>Lysobacteraceae</taxon>
        <taxon>Pseudoxanthomonas</taxon>
    </lineage>
</organism>
<accession>A0A940X731</accession>
<reference evidence="7" key="1">
    <citation type="journal article" date="2016" name="Int. J. Syst. Evol. Microbiol.">
        <title>Pseudoxanthomonas helianthi sp. nov., isolated from roots of Jerusalem artichoke (Helianthus tuberosus).</title>
        <authorList>
            <person name="Kittiwongwattana C."/>
            <person name="Thawai C."/>
        </authorList>
    </citation>
    <scope>NUCLEOTIDE SEQUENCE</scope>
    <source>
        <strain evidence="7">110414</strain>
    </source>
</reference>
<evidence type="ECO:0000256" key="1">
    <source>
        <dbReference type="ARBA" id="ARBA00004141"/>
    </source>
</evidence>
<dbReference type="Pfam" id="PF04932">
    <property type="entry name" value="Wzy_C"/>
    <property type="match status" value="1"/>
</dbReference>
<feature type="transmembrane region" description="Helical" evidence="5">
    <location>
        <begin position="156"/>
        <end position="176"/>
    </location>
</feature>
<feature type="transmembrane region" description="Helical" evidence="5">
    <location>
        <begin position="182"/>
        <end position="199"/>
    </location>
</feature>
<feature type="transmembrane region" description="Helical" evidence="5">
    <location>
        <begin position="291"/>
        <end position="314"/>
    </location>
</feature>
<evidence type="ECO:0000256" key="4">
    <source>
        <dbReference type="ARBA" id="ARBA00023136"/>
    </source>
</evidence>
<evidence type="ECO:0000256" key="5">
    <source>
        <dbReference type="SAM" id="Phobius"/>
    </source>
</evidence>
<feature type="domain" description="O-antigen ligase-related" evidence="6">
    <location>
        <begin position="187"/>
        <end position="307"/>
    </location>
</feature>
<comment type="subcellular location">
    <subcellularLocation>
        <location evidence="1">Membrane</location>
        <topology evidence="1">Multi-pass membrane protein</topology>
    </subcellularLocation>
</comment>
<dbReference type="AlphaFoldDB" id="A0A940X731"/>
<keyword evidence="4 5" id="KW-0472">Membrane</keyword>